<organism evidence="2 3">
    <name type="scientific">Streptococcus sciuri</name>
    <dbReference type="NCBI Taxonomy" id="2973939"/>
    <lineage>
        <taxon>Bacteria</taxon>
        <taxon>Bacillati</taxon>
        <taxon>Bacillota</taxon>
        <taxon>Bacilli</taxon>
        <taxon>Lactobacillales</taxon>
        <taxon>Streptococcaceae</taxon>
        <taxon>Streptococcus</taxon>
    </lineage>
</organism>
<evidence type="ECO:0000256" key="1">
    <source>
        <dbReference type="SAM" id="Phobius"/>
    </source>
</evidence>
<dbReference type="Proteomes" id="UP001206548">
    <property type="component" value="Unassembled WGS sequence"/>
</dbReference>
<gene>
    <name evidence="2" type="ORF">NXS10_05380</name>
</gene>
<evidence type="ECO:0000313" key="2">
    <source>
        <dbReference type="EMBL" id="MCS4488388.1"/>
    </source>
</evidence>
<name>A0ABT2F7G2_9STRE</name>
<comment type="caution">
    <text evidence="2">The sequence shown here is derived from an EMBL/GenBank/DDBJ whole genome shotgun (WGS) entry which is preliminary data.</text>
</comment>
<feature type="transmembrane region" description="Helical" evidence="1">
    <location>
        <begin position="119"/>
        <end position="137"/>
    </location>
</feature>
<keyword evidence="1" id="KW-0812">Transmembrane</keyword>
<dbReference type="Pfam" id="PF10097">
    <property type="entry name" value="DUF2335"/>
    <property type="match status" value="1"/>
</dbReference>
<protein>
    <submittedName>
        <fullName evidence="2">DUF2335 domain-containing protein</fullName>
    </submittedName>
</protein>
<keyword evidence="1" id="KW-1133">Transmembrane helix</keyword>
<feature type="transmembrane region" description="Helical" evidence="1">
    <location>
        <begin position="95"/>
        <end position="113"/>
    </location>
</feature>
<dbReference type="InterPro" id="IPR019284">
    <property type="entry name" value="RP532"/>
</dbReference>
<dbReference type="EMBL" id="JANUXX010000005">
    <property type="protein sequence ID" value="MCS4488388.1"/>
    <property type="molecule type" value="Genomic_DNA"/>
</dbReference>
<reference evidence="2 3" key="1">
    <citation type="journal article" date="2023" name="Int. J. Syst. Evol. Microbiol.">
        <title>Streptococcus sciuri sp. nov., Staphylococcus marylandisciuri sp. nov. and Staphylococcus americanisciuri sp. nov., isolated from faeces of eastern grey squirrel (Sciurus carolinensis).</title>
        <authorList>
            <person name="Volokhov D.V."/>
            <person name="Zagorodnyaya T.A."/>
            <person name="Furtak V.A."/>
            <person name="Nattanmai G."/>
            <person name="Randall L."/>
            <person name="Jose S."/>
            <person name="Gao Y."/>
            <person name="Eisenberg T."/>
            <person name="Delmonte P."/>
            <person name="Blom J."/>
            <person name="Mitchell K.K."/>
        </authorList>
    </citation>
    <scope>NUCLEOTIDE SEQUENCE [LARGE SCALE GENOMIC DNA]</scope>
    <source>
        <strain evidence="2 3">SQ9-PEA</strain>
    </source>
</reference>
<proteinExistence type="predicted"/>
<sequence>MPIKKNNTVKELAKAKDLVDKVEKLPQEERQIVLEKLEIYQGDMPHPDILKGYNQLYPKAAEMIIQNGIRESEHRRKMEERYLAGNLRSHQLGQFLGFIIALVIVAGGVFLIYKNHPITGTLLSGTTAVGVVGLFTGNKEDKNDTKNLGETS</sequence>
<keyword evidence="3" id="KW-1185">Reference proteome</keyword>
<evidence type="ECO:0000313" key="3">
    <source>
        <dbReference type="Proteomes" id="UP001206548"/>
    </source>
</evidence>
<keyword evidence="1" id="KW-0472">Membrane</keyword>
<accession>A0ABT2F7G2</accession>
<dbReference type="RefSeq" id="WP_259138508.1">
    <property type="nucleotide sequence ID" value="NZ_JANUXX010000005.1"/>
</dbReference>